<evidence type="ECO:0000313" key="1">
    <source>
        <dbReference type="EMBL" id="MDC8772100.1"/>
    </source>
</evidence>
<dbReference type="InterPro" id="IPR021725">
    <property type="entry name" value="Cdd1"/>
</dbReference>
<dbReference type="EMBL" id="JAQQXT010000006">
    <property type="protein sequence ID" value="MDC8772100.1"/>
    <property type="molecule type" value="Genomic_DNA"/>
</dbReference>
<dbReference type="Pfam" id="PF11731">
    <property type="entry name" value="Cdd1"/>
    <property type="match status" value="1"/>
</dbReference>
<organism evidence="1 2">
    <name type="scientific">Roseateles albus</name>
    <dbReference type="NCBI Taxonomy" id="2987525"/>
    <lineage>
        <taxon>Bacteria</taxon>
        <taxon>Pseudomonadati</taxon>
        <taxon>Pseudomonadota</taxon>
        <taxon>Betaproteobacteria</taxon>
        <taxon>Burkholderiales</taxon>
        <taxon>Sphaerotilaceae</taxon>
        <taxon>Roseateles</taxon>
    </lineage>
</organism>
<dbReference type="RefSeq" id="WP_273600346.1">
    <property type="nucleotide sequence ID" value="NZ_JAQQXT010000006.1"/>
</dbReference>
<name>A0ABT5KDU6_9BURK</name>
<dbReference type="Gene3D" id="1.10.150.20">
    <property type="entry name" value="5' to 3' exonuclease, C-terminal subdomain"/>
    <property type="match status" value="1"/>
</dbReference>
<dbReference type="Proteomes" id="UP001221189">
    <property type="component" value="Unassembled WGS sequence"/>
</dbReference>
<reference evidence="1 2" key="1">
    <citation type="submission" date="2022-10" db="EMBL/GenBank/DDBJ databases">
        <title>Paucibacter sp. hw1 Genome sequencing.</title>
        <authorList>
            <person name="Park S."/>
        </authorList>
    </citation>
    <scope>NUCLEOTIDE SEQUENCE [LARGE SCALE GENOMIC DNA]</scope>
    <source>
        <strain evidence="2">hw1</strain>
    </source>
</reference>
<sequence>MNPSKVERSRVLRLTDLPNIGKAGAADLELLGIQAPEQLMGRCPFEMYAALCEITGQLHDPCVIDVFISVTRFVSGEAAKPWWDFTQERKHKLMQLASPASRSI</sequence>
<keyword evidence="2" id="KW-1185">Reference proteome</keyword>
<proteinExistence type="predicted"/>
<gene>
    <name evidence="1" type="ORF">PRZ03_11015</name>
</gene>
<protein>
    <submittedName>
        <fullName evidence="1">Helix-hairpin-helix domain-containing protein</fullName>
    </submittedName>
</protein>
<comment type="caution">
    <text evidence="1">The sequence shown here is derived from an EMBL/GenBank/DDBJ whole genome shotgun (WGS) entry which is preliminary data.</text>
</comment>
<accession>A0ABT5KDU6</accession>
<evidence type="ECO:0000313" key="2">
    <source>
        <dbReference type="Proteomes" id="UP001221189"/>
    </source>
</evidence>